<evidence type="ECO:0000313" key="4">
    <source>
        <dbReference type="EMBL" id="MBF8437846.1"/>
    </source>
</evidence>
<keyword evidence="1" id="KW-0808">Transferase</keyword>
<dbReference type="AlphaFoldDB" id="A0A931F8K9"/>
<dbReference type="SUPFAM" id="SSF55729">
    <property type="entry name" value="Acyl-CoA N-acyltransferases (Nat)"/>
    <property type="match status" value="1"/>
</dbReference>
<dbReference type="GO" id="GO:0016747">
    <property type="term" value="F:acyltransferase activity, transferring groups other than amino-acyl groups"/>
    <property type="evidence" value="ECO:0007669"/>
    <property type="project" value="InterPro"/>
</dbReference>
<comment type="caution">
    <text evidence="4">The sequence shown here is derived from an EMBL/GenBank/DDBJ whole genome shotgun (WGS) entry which is preliminary data.</text>
</comment>
<feature type="domain" description="N-acetyltransferase" evidence="3">
    <location>
        <begin position="78"/>
        <end position="229"/>
    </location>
</feature>
<accession>A0A931F8K9</accession>
<dbReference type="InterPro" id="IPR016181">
    <property type="entry name" value="Acyl_CoA_acyltransferase"/>
</dbReference>
<name>A0A931F8K9_9FIRM</name>
<dbReference type="PANTHER" id="PTHR43420">
    <property type="entry name" value="ACETYLTRANSFERASE"/>
    <property type="match status" value="1"/>
</dbReference>
<proteinExistence type="predicted"/>
<keyword evidence="5" id="KW-1185">Reference proteome</keyword>
<evidence type="ECO:0000313" key="5">
    <source>
        <dbReference type="Proteomes" id="UP000621436"/>
    </source>
</evidence>
<dbReference type="Gene3D" id="3.40.630.30">
    <property type="match status" value="1"/>
</dbReference>
<dbReference type="PANTHER" id="PTHR43420:SF44">
    <property type="entry name" value="ACETYLTRANSFERASE YPEA"/>
    <property type="match status" value="1"/>
</dbReference>
<evidence type="ECO:0000256" key="2">
    <source>
        <dbReference type="ARBA" id="ARBA00023315"/>
    </source>
</evidence>
<evidence type="ECO:0000259" key="3">
    <source>
        <dbReference type="PROSITE" id="PS51186"/>
    </source>
</evidence>
<dbReference type="Proteomes" id="UP000621436">
    <property type="component" value="Unassembled WGS sequence"/>
</dbReference>
<keyword evidence="2" id="KW-0012">Acyltransferase</keyword>
<dbReference type="InterPro" id="IPR000182">
    <property type="entry name" value="GNAT_dom"/>
</dbReference>
<sequence>MLPDNYQIVKFEEKYLPELARIFIGAFDDGVLFFSEVEDTRVKATRPENELETSARRRKLENAVRDILKLFGQVFSDGFLVAVDENDKPQGYIIVISGVKSLWKEAVFGGHIFRLLSRWLQGKYGLTLFDVGRVIYNKVYYIAFSVRGTADAQILSLAVSPEARGKGLGSSLTGAGLDYLREIGIKRVKLEVRPDNPAARHIYEKHGFKVVGKANDLHDDWYVMEADLRE</sequence>
<dbReference type="PROSITE" id="PS51186">
    <property type="entry name" value="GNAT"/>
    <property type="match status" value="1"/>
</dbReference>
<dbReference type="InterPro" id="IPR050680">
    <property type="entry name" value="YpeA/RimI_acetyltransf"/>
</dbReference>
<dbReference type="CDD" id="cd04301">
    <property type="entry name" value="NAT_SF"/>
    <property type="match status" value="1"/>
</dbReference>
<evidence type="ECO:0000256" key="1">
    <source>
        <dbReference type="ARBA" id="ARBA00022679"/>
    </source>
</evidence>
<dbReference type="RefSeq" id="WP_270454879.1">
    <property type="nucleotide sequence ID" value="NZ_JADPIE010000007.1"/>
</dbReference>
<reference evidence="4" key="1">
    <citation type="submission" date="2020-11" db="EMBL/GenBank/DDBJ databases">
        <title>Halonatronomonas betainensis gen. nov., sp. nov. a novel haloalkaliphilic representative of the family Halanaerobiacae capable of betaine degradation.</title>
        <authorList>
            <person name="Boltyanskaya Y."/>
            <person name="Kevbrin V."/>
            <person name="Detkova E."/>
            <person name="Grouzdev D.S."/>
            <person name="Koziaeva V."/>
            <person name="Zhilina T."/>
        </authorList>
    </citation>
    <scope>NUCLEOTIDE SEQUENCE</scope>
    <source>
        <strain evidence="4">Z-7014</strain>
    </source>
</reference>
<dbReference type="EMBL" id="JADPIE010000007">
    <property type="protein sequence ID" value="MBF8437846.1"/>
    <property type="molecule type" value="Genomic_DNA"/>
</dbReference>
<dbReference type="Pfam" id="PF00583">
    <property type="entry name" value="Acetyltransf_1"/>
    <property type="match status" value="1"/>
</dbReference>
<gene>
    <name evidence="4" type="ORF">I0Q91_12180</name>
</gene>
<protein>
    <submittedName>
        <fullName evidence="4">GNAT family N-acetyltransferase</fullName>
    </submittedName>
</protein>
<organism evidence="4 5">
    <name type="scientific">Halonatronomonas betaini</name>
    <dbReference type="NCBI Taxonomy" id="2778430"/>
    <lineage>
        <taxon>Bacteria</taxon>
        <taxon>Bacillati</taxon>
        <taxon>Bacillota</taxon>
        <taxon>Clostridia</taxon>
        <taxon>Halanaerobiales</taxon>
        <taxon>Halarsenatibacteraceae</taxon>
        <taxon>Halonatronomonas</taxon>
    </lineage>
</organism>